<dbReference type="GO" id="GO:0003723">
    <property type="term" value="F:RNA binding"/>
    <property type="evidence" value="ECO:0007669"/>
    <property type="project" value="InterPro"/>
</dbReference>
<feature type="region of interest" description="Disordered" evidence="1">
    <location>
        <begin position="111"/>
        <end position="140"/>
    </location>
</feature>
<dbReference type="SUPFAM" id="SSF55120">
    <property type="entry name" value="Pseudouridine synthase"/>
    <property type="match status" value="1"/>
</dbReference>
<dbReference type="InterPro" id="IPR020095">
    <property type="entry name" value="PsdUridine_synth_TruA_C"/>
</dbReference>
<evidence type="ECO:0000256" key="1">
    <source>
        <dbReference type="SAM" id="MobiDB-lite"/>
    </source>
</evidence>
<comment type="caution">
    <text evidence="2">The sequence shown here is derived from an EMBL/GenBank/DDBJ whole genome shotgun (WGS) entry which is preliminary data.</text>
</comment>
<dbReference type="Proteomes" id="UP000235392">
    <property type="component" value="Unassembled WGS sequence"/>
</dbReference>
<accession>A0A2N5VMB0</accession>
<evidence type="ECO:0000313" key="3">
    <source>
        <dbReference type="Proteomes" id="UP000235392"/>
    </source>
</evidence>
<dbReference type="GO" id="GO:0001522">
    <property type="term" value="P:pseudouridine synthesis"/>
    <property type="evidence" value="ECO:0007669"/>
    <property type="project" value="InterPro"/>
</dbReference>
<evidence type="ECO:0000313" key="2">
    <source>
        <dbReference type="EMBL" id="PLW51135.1"/>
    </source>
</evidence>
<dbReference type="EMBL" id="PGCI01000007">
    <property type="protein sequence ID" value="PLW51135.1"/>
    <property type="molecule type" value="Genomic_DNA"/>
</dbReference>
<feature type="compositionally biased region" description="Polar residues" evidence="1">
    <location>
        <begin position="111"/>
        <end position="122"/>
    </location>
</feature>
<protein>
    <recommendedName>
        <fullName evidence="4">tRNA pseudouridine synthase</fullName>
    </recommendedName>
</protein>
<name>A0A2N5VMB0_9BASI</name>
<evidence type="ECO:0008006" key="4">
    <source>
        <dbReference type="Google" id="ProtNLM"/>
    </source>
</evidence>
<sequence>MVGLLVLVCRTHIPITIIKQLYGSKKVNIPKAPGIGLMFRKLNFDEYNKKVQWSNQPSLKRKHKRKKCAHQEAVGQATIWDSIHCDQFKALFEHFKMQTLAKKTLLPSSTQPCKPITASNVDTDNDEDEGGNMDKDNGDVVPVDKLNGQDPFGMSGLQGQQNQVLKTTSKEPGLPLQPHAHELGTRPTHDKQPAPNYAGCWLPGLSSGSTLLFSPRALTSDTQRCRYPSHVSSVISSRISTAALGCPNKCEPQISPSSSPESYA</sequence>
<organism evidence="2 3">
    <name type="scientific">Puccinia coronata f. sp. avenae</name>
    <dbReference type="NCBI Taxonomy" id="200324"/>
    <lineage>
        <taxon>Eukaryota</taxon>
        <taxon>Fungi</taxon>
        <taxon>Dikarya</taxon>
        <taxon>Basidiomycota</taxon>
        <taxon>Pucciniomycotina</taxon>
        <taxon>Pucciniomycetes</taxon>
        <taxon>Pucciniales</taxon>
        <taxon>Pucciniaceae</taxon>
        <taxon>Puccinia</taxon>
    </lineage>
</organism>
<dbReference type="GO" id="GO:0009982">
    <property type="term" value="F:pseudouridine synthase activity"/>
    <property type="evidence" value="ECO:0007669"/>
    <property type="project" value="InterPro"/>
</dbReference>
<dbReference type="AlphaFoldDB" id="A0A2N5VMB0"/>
<dbReference type="InterPro" id="IPR020103">
    <property type="entry name" value="PsdUridine_synth_cat_dom_sf"/>
</dbReference>
<proteinExistence type="predicted"/>
<gene>
    <name evidence="2" type="ORF">PCASD_02517</name>
</gene>
<reference evidence="2 3" key="1">
    <citation type="submission" date="2017-11" db="EMBL/GenBank/DDBJ databases">
        <title>De novo assembly and phasing of dikaryotic genomes from two isolates of Puccinia coronata f. sp. avenae, the causal agent of oat crown rust.</title>
        <authorList>
            <person name="Miller M.E."/>
            <person name="Zhang Y."/>
            <person name="Omidvar V."/>
            <person name="Sperschneider J."/>
            <person name="Schwessinger B."/>
            <person name="Raley C."/>
            <person name="Palmer J.M."/>
            <person name="Garnica D."/>
            <person name="Upadhyaya N."/>
            <person name="Rathjen J."/>
            <person name="Taylor J.M."/>
            <person name="Park R.F."/>
            <person name="Dodds P.N."/>
            <person name="Hirsch C.D."/>
            <person name="Kianian S.F."/>
            <person name="Figueroa M."/>
        </authorList>
    </citation>
    <scope>NUCLEOTIDE SEQUENCE [LARGE SCALE GENOMIC DNA]</scope>
    <source>
        <strain evidence="2">12SD80</strain>
    </source>
</reference>
<dbReference type="Gene3D" id="3.30.70.660">
    <property type="entry name" value="Pseudouridine synthase I, catalytic domain, C-terminal subdomain"/>
    <property type="match status" value="1"/>
</dbReference>